<accession>B4HRI0</accession>
<sequence>MSHLLRRTKKSCLKFLRKISTSKQLFVQRLDEEDGDDEEVEEELNLQRDLGAGCEQQLSGHGGHLRGAAAE</sequence>
<gene>
    <name evidence="1" type="primary">Dsec\GM20731</name>
    <name evidence="1" type="ORF">Dsec_GM20731</name>
</gene>
<evidence type="ECO:0000313" key="1">
    <source>
        <dbReference type="EMBL" id="EDW46862.1"/>
    </source>
</evidence>
<dbReference type="STRING" id="7238.B4HRI0"/>
<keyword evidence="2" id="KW-1185">Reference proteome</keyword>
<proteinExistence type="predicted"/>
<dbReference type="KEGG" id="dse:6608101"/>
<dbReference type="HOGENOM" id="CLU_2742771_0_0_1"/>
<dbReference type="EMBL" id="CH480816">
    <property type="protein sequence ID" value="EDW46862.1"/>
    <property type="molecule type" value="Genomic_DNA"/>
</dbReference>
<dbReference type="AlphaFoldDB" id="B4HRI0"/>
<protein>
    <submittedName>
        <fullName evidence="1">GM20731</fullName>
    </submittedName>
</protein>
<evidence type="ECO:0000313" key="2">
    <source>
        <dbReference type="Proteomes" id="UP000001292"/>
    </source>
</evidence>
<reference evidence="1 2" key="1">
    <citation type="journal article" date="2007" name="Nature">
        <title>Evolution of genes and genomes on the Drosophila phylogeny.</title>
        <authorList>
            <consortium name="Drosophila 12 Genomes Consortium"/>
            <person name="Clark A.G."/>
            <person name="Eisen M.B."/>
            <person name="Smith D.R."/>
            <person name="Bergman C.M."/>
            <person name="Oliver B."/>
            <person name="Markow T.A."/>
            <person name="Kaufman T.C."/>
            <person name="Kellis M."/>
            <person name="Gelbart W."/>
            <person name="Iyer V.N."/>
            <person name="Pollard D.A."/>
            <person name="Sackton T.B."/>
            <person name="Larracuente A.M."/>
            <person name="Singh N.D."/>
            <person name="Abad J.P."/>
            <person name="Abt D.N."/>
            <person name="Adryan B."/>
            <person name="Aguade M."/>
            <person name="Akashi H."/>
            <person name="Anderson W.W."/>
            <person name="Aquadro C.F."/>
            <person name="Ardell D.H."/>
            <person name="Arguello R."/>
            <person name="Artieri C.G."/>
            <person name="Barbash D.A."/>
            <person name="Barker D."/>
            <person name="Barsanti P."/>
            <person name="Batterham P."/>
            <person name="Batzoglou S."/>
            <person name="Begun D."/>
            <person name="Bhutkar A."/>
            <person name="Blanco E."/>
            <person name="Bosak S.A."/>
            <person name="Bradley R.K."/>
            <person name="Brand A.D."/>
            <person name="Brent M.R."/>
            <person name="Brooks A.N."/>
            <person name="Brown R.H."/>
            <person name="Butlin R.K."/>
            <person name="Caggese C."/>
            <person name="Calvi B.R."/>
            <person name="Bernardo de Carvalho A."/>
            <person name="Caspi A."/>
            <person name="Castrezana S."/>
            <person name="Celniker S.E."/>
            <person name="Chang J.L."/>
            <person name="Chapple C."/>
            <person name="Chatterji S."/>
            <person name="Chinwalla A."/>
            <person name="Civetta A."/>
            <person name="Clifton S.W."/>
            <person name="Comeron J.M."/>
            <person name="Costello J.C."/>
            <person name="Coyne J.A."/>
            <person name="Daub J."/>
            <person name="David R.G."/>
            <person name="Delcher A.L."/>
            <person name="Delehaunty K."/>
            <person name="Do C.B."/>
            <person name="Ebling H."/>
            <person name="Edwards K."/>
            <person name="Eickbush T."/>
            <person name="Evans J.D."/>
            <person name="Filipski A."/>
            <person name="Findeiss S."/>
            <person name="Freyhult E."/>
            <person name="Fulton L."/>
            <person name="Fulton R."/>
            <person name="Garcia A.C."/>
            <person name="Gardiner A."/>
            <person name="Garfield D.A."/>
            <person name="Garvin B.E."/>
            <person name="Gibson G."/>
            <person name="Gilbert D."/>
            <person name="Gnerre S."/>
            <person name="Godfrey J."/>
            <person name="Good R."/>
            <person name="Gotea V."/>
            <person name="Gravely B."/>
            <person name="Greenberg A.J."/>
            <person name="Griffiths-Jones S."/>
            <person name="Gross S."/>
            <person name="Guigo R."/>
            <person name="Gustafson E.A."/>
            <person name="Haerty W."/>
            <person name="Hahn M.W."/>
            <person name="Halligan D.L."/>
            <person name="Halpern A.L."/>
            <person name="Halter G.M."/>
            <person name="Han M.V."/>
            <person name="Heger A."/>
            <person name="Hillier L."/>
            <person name="Hinrichs A.S."/>
            <person name="Holmes I."/>
            <person name="Hoskins R.A."/>
            <person name="Hubisz M.J."/>
            <person name="Hultmark D."/>
            <person name="Huntley M.A."/>
            <person name="Jaffe D.B."/>
            <person name="Jagadeeshan S."/>
            <person name="Jeck W.R."/>
            <person name="Johnson J."/>
            <person name="Jones C.D."/>
            <person name="Jordan W.C."/>
            <person name="Karpen G.H."/>
            <person name="Kataoka E."/>
            <person name="Keightley P.D."/>
            <person name="Kheradpour P."/>
            <person name="Kirkness E.F."/>
            <person name="Koerich L.B."/>
            <person name="Kristiansen K."/>
            <person name="Kudrna D."/>
            <person name="Kulathinal R.J."/>
            <person name="Kumar S."/>
            <person name="Kwok R."/>
            <person name="Lander E."/>
            <person name="Langley C.H."/>
            <person name="Lapoint R."/>
            <person name="Lazzaro B.P."/>
            <person name="Lee S.J."/>
            <person name="Levesque L."/>
            <person name="Li R."/>
            <person name="Lin C.F."/>
            <person name="Lin M.F."/>
            <person name="Lindblad-Toh K."/>
            <person name="Llopart A."/>
            <person name="Long M."/>
            <person name="Low L."/>
            <person name="Lozovsky E."/>
            <person name="Lu J."/>
            <person name="Luo M."/>
            <person name="Machado C.A."/>
            <person name="Makalowski W."/>
            <person name="Marzo M."/>
            <person name="Matsuda M."/>
            <person name="Matzkin L."/>
            <person name="McAllister B."/>
            <person name="McBride C.S."/>
            <person name="McKernan B."/>
            <person name="McKernan K."/>
            <person name="Mendez-Lago M."/>
            <person name="Minx P."/>
            <person name="Mollenhauer M.U."/>
            <person name="Montooth K."/>
            <person name="Mount S.M."/>
            <person name="Mu X."/>
            <person name="Myers E."/>
            <person name="Negre B."/>
            <person name="Newfeld S."/>
            <person name="Nielsen R."/>
            <person name="Noor M.A."/>
            <person name="O'Grady P."/>
            <person name="Pachter L."/>
            <person name="Papaceit M."/>
            <person name="Parisi M.J."/>
            <person name="Parisi M."/>
            <person name="Parts L."/>
            <person name="Pedersen J.S."/>
            <person name="Pesole G."/>
            <person name="Phillippy A.M."/>
            <person name="Ponting C.P."/>
            <person name="Pop M."/>
            <person name="Porcelli D."/>
            <person name="Powell J.R."/>
            <person name="Prohaska S."/>
            <person name="Pruitt K."/>
            <person name="Puig M."/>
            <person name="Quesneville H."/>
            <person name="Ram K.R."/>
            <person name="Rand D."/>
            <person name="Rasmussen M.D."/>
            <person name="Reed L.K."/>
            <person name="Reenan R."/>
            <person name="Reily A."/>
            <person name="Remington K.A."/>
            <person name="Rieger T.T."/>
            <person name="Ritchie M.G."/>
            <person name="Robin C."/>
            <person name="Rogers Y.H."/>
            <person name="Rohde C."/>
            <person name="Rozas J."/>
            <person name="Rubenfield M.J."/>
            <person name="Ruiz A."/>
            <person name="Russo S."/>
            <person name="Salzberg S.L."/>
            <person name="Sanchez-Gracia A."/>
            <person name="Saranga D.J."/>
            <person name="Sato H."/>
            <person name="Schaeffer S.W."/>
            <person name="Schatz M.C."/>
            <person name="Schlenke T."/>
            <person name="Schwartz R."/>
            <person name="Segarra C."/>
            <person name="Singh R.S."/>
            <person name="Sirot L."/>
            <person name="Sirota M."/>
            <person name="Sisneros N.B."/>
            <person name="Smith C.D."/>
            <person name="Smith T.F."/>
            <person name="Spieth J."/>
            <person name="Stage D.E."/>
            <person name="Stark A."/>
            <person name="Stephan W."/>
            <person name="Strausberg R.L."/>
            <person name="Strempel S."/>
            <person name="Sturgill D."/>
            <person name="Sutton G."/>
            <person name="Sutton G.G."/>
            <person name="Tao W."/>
            <person name="Teichmann S."/>
            <person name="Tobari Y.N."/>
            <person name="Tomimura Y."/>
            <person name="Tsolas J.M."/>
            <person name="Valente V.L."/>
            <person name="Venter E."/>
            <person name="Venter J.C."/>
            <person name="Vicario S."/>
            <person name="Vieira F.G."/>
            <person name="Vilella A.J."/>
            <person name="Villasante A."/>
            <person name="Walenz B."/>
            <person name="Wang J."/>
            <person name="Wasserman M."/>
            <person name="Watts T."/>
            <person name="Wilson D."/>
            <person name="Wilson R.K."/>
            <person name="Wing R.A."/>
            <person name="Wolfner M.F."/>
            <person name="Wong A."/>
            <person name="Wong G.K."/>
            <person name="Wu C.I."/>
            <person name="Wu G."/>
            <person name="Yamamoto D."/>
            <person name="Yang H.P."/>
            <person name="Yang S.P."/>
            <person name="Yorke J.A."/>
            <person name="Yoshida K."/>
            <person name="Zdobnov E."/>
            <person name="Zhang P."/>
            <person name="Zhang Y."/>
            <person name="Zimin A.V."/>
            <person name="Baldwin J."/>
            <person name="Abdouelleil A."/>
            <person name="Abdulkadir J."/>
            <person name="Abebe A."/>
            <person name="Abera B."/>
            <person name="Abreu J."/>
            <person name="Acer S.C."/>
            <person name="Aftuck L."/>
            <person name="Alexander A."/>
            <person name="An P."/>
            <person name="Anderson E."/>
            <person name="Anderson S."/>
            <person name="Arachi H."/>
            <person name="Azer M."/>
            <person name="Bachantsang P."/>
            <person name="Barry A."/>
            <person name="Bayul T."/>
            <person name="Berlin A."/>
            <person name="Bessette D."/>
            <person name="Bloom T."/>
            <person name="Blye J."/>
            <person name="Boguslavskiy L."/>
            <person name="Bonnet C."/>
            <person name="Boukhgalter B."/>
            <person name="Bourzgui I."/>
            <person name="Brown A."/>
            <person name="Cahill P."/>
            <person name="Channer S."/>
            <person name="Cheshatsang Y."/>
            <person name="Chuda L."/>
            <person name="Citroen M."/>
            <person name="Collymore A."/>
            <person name="Cooke P."/>
            <person name="Costello M."/>
            <person name="D'Aco K."/>
            <person name="Daza R."/>
            <person name="De Haan G."/>
            <person name="DeGray S."/>
            <person name="DeMaso C."/>
            <person name="Dhargay N."/>
            <person name="Dooley K."/>
            <person name="Dooley E."/>
            <person name="Doricent M."/>
            <person name="Dorje P."/>
            <person name="Dorjee K."/>
            <person name="Dupes A."/>
            <person name="Elong R."/>
            <person name="Falk J."/>
            <person name="Farina A."/>
            <person name="Faro S."/>
            <person name="Ferguson D."/>
            <person name="Fisher S."/>
            <person name="Foley C.D."/>
            <person name="Franke A."/>
            <person name="Friedrich D."/>
            <person name="Gadbois L."/>
            <person name="Gearin G."/>
            <person name="Gearin C.R."/>
            <person name="Giannoukos G."/>
            <person name="Goode T."/>
            <person name="Graham J."/>
            <person name="Grandbois E."/>
            <person name="Grewal S."/>
            <person name="Gyaltsen K."/>
            <person name="Hafez N."/>
            <person name="Hagos B."/>
            <person name="Hall J."/>
            <person name="Henson C."/>
            <person name="Hollinger A."/>
            <person name="Honan T."/>
            <person name="Huard M.D."/>
            <person name="Hughes L."/>
            <person name="Hurhula B."/>
            <person name="Husby M.E."/>
            <person name="Kamat A."/>
            <person name="Kanga B."/>
            <person name="Kashin S."/>
            <person name="Khazanovich D."/>
            <person name="Kisner P."/>
            <person name="Lance K."/>
            <person name="Lara M."/>
            <person name="Lee W."/>
            <person name="Lennon N."/>
            <person name="Letendre F."/>
            <person name="LeVine R."/>
            <person name="Lipovsky A."/>
            <person name="Liu X."/>
            <person name="Liu J."/>
            <person name="Liu S."/>
            <person name="Lokyitsang T."/>
            <person name="Lokyitsang Y."/>
            <person name="Lubonja R."/>
            <person name="Lui A."/>
            <person name="MacDonald P."/>
            <person name="Magnisalis V."/>
            <person name="Maru K."/>
            <person name="Matthews C."/>
            <person name="McCusker W."/>
            <person name="McDonough S."/>
            <person name="Mehta T."/>
            <person name="Meldrim J."/>
            <person name="Meneus L."/>
            <person name="Mihai O."/>
            <person name="Mihalev A."/>
            <person name="Mihova T."/>
            <person name="Mittelman R."/>
            <person name="Mlenga V."/>
            <person name="Montmayeur A."/>
            <person name="Mulrain L."/>
            <person name="Navidi A."/>
            <person name="Naylor J."/>
            <person name="Negash T."/>
            <person name="Nguyen T."/>
            <person name="Nguyen N."/>
            <person name="Nicol R."/>
            <person name="Norbu C."/>
            <person name="Norbu N."/>
            <person name="Novod N."/>
            <person name="O'Neill B."/>
            <person name="Osman S."/>
            <person name="Markiewicz E."/>
            <person name="Oyono O.L."/>
            <person name="Patti C."/>
            <person name="Phunkhang P."/>
            <person name="Pierre F."/>
            <person name="Priest M."/>
            <person name="Raghuraman S."/>
            <person name="Rege F."/>
            <person name="Reyes R."/>
            <person name="Rise C."/>
            <person name="Rogov P."/>
            <person name="Ross K."/>
            <person name="Ryan E."/>
            <person name="Settipalli S."/>
            <person name="Shea T."/>
            <person name="Sherpa N."/>
            <person name="Shi L."/>
            <person name="Shih D."/>
            <person name="Sparrow T."/>
            <person name="Spaulding J."/>
            <person name="Stalker J."/>
            <person name="Stange-Thomann N."/>
            <person name="Stavropoulos S."/>
            <person name="Stone C."/>
            <person name="Strader C."/>
            <person name="Tesfaye S."/>
            <person name="Thomson T."/>
            <person name="Thoulutsang Y."/>
            <person name="Thoulutsang D."/>
            <person name="Topham K."/>
            <person name="Topping I."/>
            <person name="Tsamla T."/>
            <person name="Vassiliev H."/>
            <person name="Vo A."/>
            <person name="Wangchuk T."/>
            <person name="Wangdi T."/>
            <person name="Weiand M."/>
            <person name="Wilkinson J."/>
            <person name="Wilson A."/>
            <person name="Yadav S."/>
            <person name="Young G."/>
            <person name="Yu Q."/>
            <person name="Zembek L."/>
            <person name="Zhong D."/>
            <person name="Zimmer A."/>
            <person name="Zwirko Z."/>
            <person name="Jaffe D.B."/>
            <person name="Alvarez P."/>
            <person name="Brockman W."/>
            <person name="Butler J."/>
            <person name="Chin C."/>
            <person name="Gnerre S."/>
            <person name="Grabherr M."/>
            <person name="Kleber M."/>
            <person name="Mauceli E."/>
            <person name="MacCallum I."/>
        </authorList>
    </citation>
    <scope>NUCLEOTIDE SEQUENCE [LARGE SCALE GENOMIC DNA]</scope>
    <source>
        <strain evidence="2">Rob3c / Tucson 14021-0248.25</strain>
    </source>
</reference>
<organism evidence="2">
    <name type="scientific">Drosophila sechellia</name>
    <name type="common">Fruit fly</name>
    <dbReference type="NCBI Taxonomy" id="7238"/>
    <lineage>
        <taxon>Eukaryota</taxon>
        <taxon>Metazoa</taxon>
        <taxon>Ecdysozoa</taxon>
        <taxon>Arthropoda</taxon>
        <taxon>Hexapoda</taxon>
        <taxon>Insecta</taxon>
        <taxon>Pterygota</taxon>
        <taxon>Neoptera</taxon>
        <taxon>Endopterygota</taxon>
        <taxon>Diptera</taxon>
        <taxon>Brachycera</taxon>
        <taxon>Muscomorpha</taxon>
        <taxon>Ephydroidea</taxon>
        <taxon>Drosophilidae</taxon>
        <taxon>Drosophila</taxon>
        <taxon>Sophophora</taxon>
    </lineage>
</organism>
<name>B4HRI0_DROSE</name>
<dbReference type="Proteomes" id="UP000001292">
    <property type="component" value="Unassembled WGS sequence"/>
</dbReference>